<evidence type="ECO:0000259" key="6">
    <source>
        <dbReference type="PROSITE" id="PS50110"/>
    </source>
</evidence>
<dbReference type="Gene3D" id="1.10.10.10">
    <property type="entry name" value="Winged helix-like DNA-binding domain superfamily/Winged helix DNA-binding domain"/>
    <property type="match status" value="1"/>
</dbReference>
<protein>
    <submittedName>
        <fullName evidence="7">Response regulator transcription factor</fullName>
    </submittedName>
</protein>
<dbReference type="PROSITE" id="PS50043">
    <property type="entry name" value="HTH_LUXR_2"/>
    <property type="match status" value="1"/>
</dbReference>
<evidence type="ECO:0000313" key="7">
    <source>
        <dbReference type="EMBL" id="NHK98174.1"/>
    </source>
</evidence>
<dbReference type="PANTHER" id="PTHR44688:SF16">
    <property type="entry name" value="DNA-BINDING TRANSCRIPTIONAL ACTIVATOR DEVR_DOSR"/>
    <property type="match status" value="1"/>
</dbReference>
<dbReference type="SUPFAM" id="SSF52172">
    <property type="entry name" value="CheY-like"/>
    <property type="match status" value="1"/>
</dbReference>
<keyword evidence="8" id="KW-1185">Reference proteome</keyword>
<dbReference type="Pfam" id="PF00196">
    <property type="entry name" value="GerE"/>
    <property type="match status" value="1"/>
</dbReference>
<accession>A0ABX0HT14</accession>
<evidence type="ECO:0000259" key="5">
    <source>
        <dbReference type="PROSITE" id="PS50043"/>
    </source>
</evidence>
<dbReference type="InterPro" id="IPR016032">
    <property type="entry name" value="Sig_transdc_resp-reg_C-effctor"/>
</dbReference>
<dbReference type="InterPro" id="IPR011006">
    <property type="entry name" value="CheY-like_superfamily"/>
</dbReference>
<dbReference type="SUPFAM" id="SSF46894">
    <property type="entry name" value="C-terminal effector domain of the bipartite response regulators"/>
    <property type="match status" value="1"/>
</dbReference>
<dbReference type="PROSITE" id="PS00622">
    <property type="entry name" value="HTH_LUXR_1"/>
    <property type="match status" value="1"/>
</dbReference>
<keyword evidence="3" id="KW-0804">Transcription</keyword>
<dbReference type="InterPro" id="IPR001789">
    <property type="entry name" value="Sig_transdc_resp-reg_receiver"/>
</dbReference>
<sequence>MSAAEDTPLILVVDDDDAMRRSMQFLFASVGLDSACHAGADEFLAALPLREAQRPGALVLDVRMPGMSGLELQRRLAERDFPLPILVVTGHGDVPMAVEALKAGAYDFIEKPFQEQYLLDRVAAAIELSRETLARQTRRRTIEERLARLGRREREVLGGILAGKLNKTVAWELELSVKTVEAYRASIMAKMEAGSVAELARMVASVEG</sequence>
<dbReference type="Pfam" id="PF00072">
    <property type="entry name" value="Response_reg"/>
    <property type="match status" value="1"/>
</dbReference>
<evidence type="ECO:0000256" key="2">
    <source>
        <dbReference type="ARBA" id="ARBA00023125"/>
    </source>
</evidence>
<feature type="domain" description="HTH luxR-type" evidence="5">
    <location>
        <begin position="142"/>
        <end position="207"/>
    </location>
</feature>
<name>A0ABX0HT14_9BURK</name>
<keyword evidence="1" id="KW-0805">Transcription regulation</keyword>
<comment type="caution">
    <text evidence="7">The sequence shown here is derived from an EMBL/GenBank/DDBJ whole genome shotgun (WGS) entry which is preliminary data.</text>
</comment>
<evidence type="ECO:0000256" key="3">
    <source>
        <dbReference type="ARBA" id="ARBA00023163"/>
    </source>
</evidence>
<dbReference type="InterPro" id="IPR000792">
    <property type="entry name" value="Tscrpt_reg_LuxR_C"/>
</dbReference>
<gene>
    <name evidence="7" type="ORF">G7087_07265</name>
</gene>
<dbReference type="PROSITE" id="PS50110">
    <property type="entry name" value="RESPONSE_REGULATORY"/>
    <property type="match status" value="1"/>
</dbReference>
<evidence type="ECO:0000256" key="1">
    <source>
        <dbReference type="ARBA" id="ARBA00023015"/>
    </source>
</evidence>
<dbReference type="RefSeq" id="WP_009859098.1">
    <property type="nucleotide sequence ID" value="NZ_JAAOCD010000003.1"/>
</dbReference>
<dbReference type="InterPro" id="IPR036388">
    <property type="entry name" value="WH-like_DNA-bd_sf"/>
</dbReference>
<dbReference type="EMBL" id="JAAOCD010000003">
    <property type="protein sequence ID" value="NHK98174.1"/>
    <property type="molecule type" value="Genomic_DNA"/>
</dbReference>
<dbReference type="CDD" id="cd17537">
    <property type="entry name" value="REC_FixJ"/>
    <property type="match status" value="1"/>
</dbReference>
<keyword evidence="2" id="KW-0238">DNA-binding</keyword>
<reference evidence="7 8" key="1">
    <citation type="submission" date="2020-03" db="EMBL/GenBank/DDBJ databases">
        <title>Rubrivivax benzoatilyticus JA2 (sequenced after 10 years sub-culturing).</title>
        <authorList>
            <person name="Gupta D."/>
            <person name="Chintalapati S."/>
            <person name="Chintalapati V.R."/>
        </authorList>
    </citation>
    <scope>NUCLEOTIDE SEQUENCE [LARGE SCALE GENOMIC DNA]</scope>
    <source>
        <strain evidence="7 8">JA2-Mal</strain>
    </source>
</reference>
<dbReference type="SMART" id="SM00421">
    <property type="entry name" value="HTH_LUXR"/>
    <property type="match status" value="1"/>
</dbReference>
<evidence type="ECO:0000313" key="8">
    <source>
        <dbReference type="Proteomes" id="UP000802098"/>
    </source>
</evidence>
<dbReference type="CDD" id="cd06170">
    <property type="entry name" value="LuxR_C_like"/>
    <property type="match status" value="1"/>
</dbReference>
<feature type="modified residue" description="4-aspartylphosphate" evidence="4">
    <location>
        <position position="61"/>
    </location>
</feature>
<dbReference type="PANTHER" id="PTHR44688">
    <property type="entry name" value="DNA-BINDING TRANSCRIPTIONAL ACTIVATOR DEVR_DOSR"/>
    <property type="match status" value="1"/>
</dbReference>
<dbReference type="Proteomes" id="UP000802098">
    <property type="component" value="Unassembled WGS sequence"/>
</dbReference>
<evidence type="ECO:0000256" key="4">
    <source>
        <dbReference type="PROSITE-ProRule" id="PRU00169"/>
    </source>
</evidence>
<proteinExistence type="predicted"/>
<dbReference type="Gene3D" id="3.40.50.2300">
    <property type="match status" value="1"/>
</dbReference>
<feature type="domain" description="Response regulatory" evidence="6">
    <location>
        <begin position="9"/>
        <end position="126"/>
    </location>
</feature>
<organism evidence="7 8">
    <name type="scientific">Rubrivivax benzoatilyticus</name>
    <dbReference type="NCBI Taxonomy" id="316997"/>
    <lineage>
        <taxon>Bacteria</taxon>
        <taxon>Pseudomonadati</taxon>
        <taxon>Pseudomonadota</taxon>
        <taxon>Betaproteobacteria</taxon>
        <taxon>Burkholderiales</taxon>
        <taxon>Sphaerotilaceae</taxon>
        <taxon>Rubrivivax</taxon>
    </lineage>
</organism>
<dbReference type="PRINTS" id="PR00038">
    <property type="entry name" value="HTHLUXR"/>
</dbReference>
<keyword evidence="4" id="KW-0597">Phosphoprotein</keyword>
<dbReference type="SMART" id="SM00448">
    <property type="entry name" value="REC"/>
    <property type="match status" value="1"/>
</dbReference>